<dbReference type="SMART" id="SM00363">
    <property type="entry name" value="S4"/>
    <property type="match status" value="1"/>
</dbReference>
<dbReference type="InterPro" id="IPR048443">
    <property type="entry name" value="RqcP2_N"/>
</dbReference>
<sequence>MNIYQHFRKEEHAFIDQVMSWKETVLTQYAPKTTDFLDPREQDMMKLIIGNDSEVQVSFYGGHDSTERKRALLYPEYYKPAVDDFQLSVFQIVYPSKFVTIDHRKILGSLMSLGVKRSKFGDILVSGDLVQIIVAKEIGDYIRVNLESVGKATVSLKEISFDNIVLTEEAWDEHSTTVSSMRLDVVLSSIYNLSRQKIQAFIQSGLVKVNWKIVEQTAFECKEGDVLSLRGFGRSKLLTIEGKTKKEKWRIIVGKQK</sequence>
<organism evidence="3 4">
    <name type="scientific">Litchfieldia luteola</name>
    <dbReference type="NCBI Taxonomy" id="682179"/>
    <lineage>
        <taxon>Bacteria</taxon>
        <taxon>Bacillati</taxon>
        <taxon>Bacillota</taxon>
        <taxon>Bacilli</taxon>
        <taxon>Bacillales</taxon>
        <taxon>Bacillaceae</taxon>
        <taxon>Litchfieldia</taxon>
    </lineage>
</organism>
<comment type="caution">
    <text evidence="3">The sequence shown here is derived from an EMBL/GenBank/DDBJ whole genome shotgun (WGS) entry which is preliminary data.</text>
</comment>
<dbReference type="PANTHER" id="PTHR13633:SF3">
    <property type="entry name" value="MITOCHONDRIAL TRANSCRIPTION RESCUE FACTOR 1"/>
    <property type="match status" value="1"/>
</dbReference>
<dbReference type="PANTHER" id="PTHR13633">
    <property type="entry name" value="MITOCHONDRIAL TRANSCRIPTION RESCUE FACTOR 1"/>
    <property type="match status" value="1"/>
</dbReference>
<evidence type="ECO:0000256" key="1">
    <source>
        <dbReference type="PROSITE-ProRule" id="PRU00182"/>
    </source>
</evidence>
<dbReference type="InterPro" id="IPR002942">
    <property type="entry name" value="S4_RNA-bd"/>
</dbReference>
<accession>A0ABR9QJX5</accession>
<dbReference type="PROSITE" id="PS50889">
    <property type="entry name" value="S4"/>
    <property type="match status" value="1"/>
</dbReference>
<name>A0ABR9QJX5_9BACI</name>
<gene>
    <name evidence="3" type="ORF">IMZ08_12115</name>
</gene>
<dbReference type="Proteomes" id="UP001516662">
    <property type="component" value="Unassembled WGS sequence"/>
</dbReference>
<dbReference type="Pfam" id="PF01479">
    <property type="entry name" value="S4"/>
    <property type="match status" value="1"/>
</dbReference>
<dbReference type="Pfam" id="PF21278">
    <property type="entry name" value="YlmH_1st"/>
    <property type="match status" value="1"/>
</dbReference>
<dbReference type="RefSeq" id="WP_193536794.1">
    <property type="nucleotide sequence ID" value="NZ_JADCLJ010000020.1"/>
</dbReference>
<dbReference type="Gene3D" id="3.30.70.330">
    <property type="match status" value="1"/>
</dbReference>
<dbReference type="SUPFAM" id="SSF55174">
    <property type="entry name" value="Alpha-L RNA-binding motif"/>
    <property type="match status" value="1"/>
</dbReference>
<dbReference type="InterPro" id="IPR036986">
    <property type="entry name" value="S4_RNA-bd_sf"/>
</dbReference>
<dbReference type="Gene3D" id="3.10.290.10">
    <property type="entry name" value="RNA-binding S4 domain"/>
    <property type="match status" value="1"/>
</dbReference>
<dbReference type="CDD" id="cd00165">
    <property type="entry name" value="S4"/>
    <property type="match status" value="1"/>
</dbReference>
<protein>
    <submittedName>
        <fullName evidence="3">RNA-binding protein</fullName>
    </submittedName>
</protein>
<dbReference type="InterPro" id="IPR012677">
    <property type="entry name" value="Nucleotide-bd_a/b_plait_sf"/>
</dbReference>
<dbReference type="Pfam" id="PF17774">
    <property type="entry name" value="YlmH_RBD"/>
    <property type="match status" value="1"/>
</dbReference>
<proteinExistence type="predicted"/>
<evidence type="ECO:0000313" key="3">
    <source>
        <dbReference type="EMBL" id="MBE4908803.1"/>
    </source>
</evidence>
<dbReference type="EMBL" id="JADCLJ010000020">
    <property type="protein sequence ID" value="MBE4908803.1"/>
    <property type="molecule type" value="Genomic_DNA"/>
</dbReference>
<reference evidence="3 4" key="1">
    <citation type="submission" date="2020-10" db="EMBL/GenBank/DDBJ databases">
        <title>Bacillus sp. HD4P25, an endophyte from a halophyte.</title>
        <authorList>
            <person name="Sun J.-Q."/>
        </authorList>
    </citation>
    <scope>NUCLEOTIDE SEQUENCE [LARGE SCALE GENOMIC DNA]</scope>
    <source>
        <strain evidence="3 4">YIM 93174</strain>
    </source>
</reference>
<dbReference type="Gene3D" id="3.30.1370.160">
    <property type="match status" value="1"/>
</dbReference>
<dbReference type="InterPro" id="IPR040591">
    <property type="entry name" value="RqcP2_RBD"/>
</dbReference>
<feature type="domain" description="RNA-binding S4" evidence="2">
    <location>
        <begin position="181"/>
        <end position="238"/>
    </location>
</feature>
<keyword evidence="1" id="KW-0694">RNA-binding</keyword>
<keyword evidence="4" id="KW-1185">Reference proteome</keyword>
<evidence type="ECO:0000313" key="4">
    <source>
        <dbReference type="Proteomes" id="UP001516662"/>
    </source>
</evidence>
<evidence type="ECO:0000259" key="2">
    <source>
        <dbReference type="SMART" id="SM00363"/>
    </source>
</evidence>